<dbReference type="InParanoid" id="A0A316VH11"/>
<sequence length="191" mass="22048">MIFHYLDYICPFLLLIIFPTICASIHTPPRSPSPVSLEPLFNHEYWNPFEEPTDVQHALSQHIPSQDSSLQHVRSGSVEAGHANVVNDKLSNVPPNTMAGKMMMPRLKNTLSTVNKPRKKGRVAYLTVEQKKANALERSRRWKKERLQKDPDYLNRQAREQRQNRRLSLGLPVRKVGRPPKMQYTQETSNV</sequence>
<keyword evidence="4" id="KW-1185">Reference proteome</keyword>
<feature type="compositionally biased region" description="Basic and acidic residues" evidence="1">
    <location>
        <begin position="148"/>
        <end position="163"/>
    </location>
</feature>
<dbReference type="GeneID" id="37023062"/>
<evidence type="ECO:0000313" key="3">
    <source>
        <dbReference type="EMBL" id="PWN36534.1"/>
    </source>
</evidence>
<accession>A0A316VH11</accession>
<feature type="region of interest" description="Disordered" evidence="1">
    <location>
        <begin position="148"/>
        <end position="191"/>
    </location>
</feature>
<dbReference type="Proteomes" id="UP000245771">
    <property type="component" value="Unassembled WGS sequence"/>
</dbReference>
<feature type="chain" id="PRO_5016419707" description="BZIP domain-containing protein" evidence="2">
    <location>
        <begin position="23"/>
        <end position="191"/>
    </location>
</feature>
<dbReference type="AlphaFoldDB" id="A0A316VH11"/>
<dbReference type="RefSeq" id="XP_025356836.1">
    <property type="nucleotide sequence ID" value="XM_025501281.1"/>
</dbReference>
<keyword evidence="2" id="KW-0732">Signal</keyword>
<evidence type="ECO:0008006" key="5">
    <source>
        <dbReference type="Google" id="ProtNLM"/>
    </source>
</evidence>
<evidence type="ECO:0000256" key="2">
    <source>
        <dbReference type="SAM" id="SignalP"/>
    </source>
</evidence>
<organism evidence="3 4">
    <name type="scientific">Meira miltonrushii</name>
    <dbReference type="NCBI Taxonomy" id="1280837"/>
    <lineage>
        <taxon>Eukaryota</taxon>
        <taxon>Fungi</taxon>
        <taxon>Dikarya</taxon>
        <taxon>Basidiomycota</taxon>
        <taxon>Ustilaginomycotina</taxon>
        <taxon>Exobasidiomycetes</taxon>
        <taxon>Exobasidiales</taxon>
        <taxon>Brachybasidiaceae</taxon>
        <taxon>Meira</taxon>
    </lineage>
</organism>
<name>A0A316VH11_9BASI</name>
<reference evidence="3 4" key="1">
    <citation type="journal article" date="2018" name="Mol. Biol. Evol.">
        <title>Broad Genomic Sampling Reveals a Smut Pathogenic Ancestry of the Fungal Clade Ustilaginomycotina.</title>
        <authorList>
            <person name="Kijpornyongpan T."/>
            <person name="Mondo S.J."/>
            <person name="Barry K."/>
            <person name="Sandor L."/>
            <person name="Lee J."/>
            <person name="Lipzen A."/>
            <person name="Pangilinan J."/>
            <person name="LaButti K."/>
            <person name="Hainaut M."/>
            <person name="Henrissat B."/>
            <person name="Grigoriev I.V."/>
            <person name="Spatafora J.W."/>
            <person name="Aime M.C."/>
        </authorList>
    </citation>
    <scope>NUCLEOTIDE SEQUENCE [LARGE SCALE GENOMIC DNA]</scope>
    <source>
        <strain evidence="3 4">MCA 3882</strain>
    </source>
</reference>
<gene>
    <name evidence="3" type="ORF">FA14DRAFT_183071</name>
</gene>
<feature type="signal peptide" evidence="2">
    <location>
        <begin position="1"/>
        <end position="22"/>
    </location>
</feature>
<evidence type="ECO:0000256" key="1">
    <source>
        <dbReference type="SAM" id="MobiDB-lite"/>
    </source>
</evidence>
<protein>
    <recommendedName>
        <fullName evidence="5">BZIP domain-containing protein</fullName>
    </recommendedName>
</protein>
<dbReference type="EMBL" id="KZ819602">
    <property type="protein sequence ID" value="PWN36534.1"/>
    <property type="molecule type" value="Genomic_DNA"/>
</dbReference>
<proteinExistence type="predicted"/>
<evidence type="ECO:0000313" key="4">
    <source>
        <dbReference type="Proteomes" id="UP000245771"/>
    </source>
</evidence>